<gene>
    <name evidence="5" type="ORF">GCM10022223_37190</name>
</gene>
<dbReference type="Pfam" id="PF00534">
    <property type="entry name" value="Glycos_transf_1"/>
    <property type="match status" value="1"/>
</dbReference>
<organism evidence="5 6">
    <name type="scientific">Kineosporia mesophila</name>
    <dbReference type="NCBI Taxonomy" id="566012"/>
    <lineage>
        <taxon>Bacteria</taxon>
        <taxon>Bacillati</taxon>
        <taxon>Actinomycetota</taxon>
        <taxon>Actinomycetes</taxon>
        <taxon>Kineosporiales</taxon>
        <taxon>Kineosporiaceae</taxon>
        <taxon>Kineosporia</taxon>
    </lineage>
</organism>
<proteinExistence type="predicted"/>
<dbReference type="InterPro" id="IPR001296">
    <property type="entry name" value="Glyco_trans_1"/>
</dbReference>
<dbReference type="Proteomes" id="UP001501074">
    <property type="component" value="Unassembled WGS sequence"/>
</dbReference>
<dbReference type="InterPro" id="IPR050194">
    <property type="entry name" value="Glycosyltransferase_grp1"/>
</dbReference>
<dbReference type="PANTHER" id="PTHR45947">
    <property type="entry name" value="SULFOQUINOVOSYL TRANSFERASE SQD2"/>
    <property type="match status" value="1"/>
</dbReference>
<dbReference type="Gene3D" id="3.40.50.2000">
    <property type="entry name" value="Glycogen Phosphorylase B"/>
    <property type="match status" value="2"/>
</dbReference>
<dbReference type="InterPro" id="IPR028098">
    <property type="entry name" value="Glyco_trans_4-like_N"/>
</dbReference>
<keyword evidence="2" id="KW-0808">Transferase</keyword>
<evidence type="ECO:0000259" key="4">
    <source>
        <dbReference type="Pfam" id="PF13439"/>
    </source>
</evidence>
<evidence type="ECO:0000313" key="5">
    <source>
        <dbReference type="EMBL" id="GAA3617189.1"/>
    </source>
</evidence>
<reference evidence="6" key="1">
    <citation type="journal article" date="2019" name="Int. J. Syst. Evol. Microbiol.">
        <title>The Global Catalogue of Microorganisms (GCM) 10K type strain sequencing project: providing services to taxonomists for standard genome sequencing and annotation.</title>
        <authorList>
            <consortium name="The Broad Institute Genomics Platform"/>
            <consortium name="The Broad Institute Genome Sequencing Center for Infectious Disease"/>
            <person name="Wu L."/>
            <person name="Ma J."/>
        </authorList>
    </citation>
    <scope>NUCLEOTIDE SEQUENCE [LARGE SCALE GENOMIC DNA]</scope>
    <source>
        <strain evidence="6">JCM 16902</strain>
    </source>
</reference>
<comment type="caution">
    <text evidence="5">The sequence shown here is derived from an EMBL/GenBank/DDBJ whole genome shotgun (WGS) entry which is preliminary data.</text>
</comment>
<dbReference type="CDD" id="cd03814">
    <property type="entry name" value="GT4-like"/>
    <property type="match status" value="1"/>
</dbReference>
<feature type="domain" description="Glycosyl transferase family 1" evidence="3">
    <location>
        <begin position="234"/>
        <end position="384"/>
    </location>
</feature>
<feature type="domain" description="Glycosyltransferase subfamily 4-like N-terminal" evidence="4">
    <location>
        <begin position="58"/>
        <end position="218"/>
    </location>
</feature>
<evidence type="ECO:0000256" key="1">
    <source>
        <dbReference type="ARBA" id="ARBA00022676"/>
    </source>
</evidence>
<evidence type="ECO:0000259" key="3">
    <source>
        <dbReference type="Pfam" id="PF00534"/>
    </source>
</evidence>
<protein>
    <submittedName>
        <fullName evidence="5">Glycosyltransferase family 1 protein</fullName>
    </submittedName>
</protein>
<evidence type="ECO:0000256" key="2">
    <source>
        <dbReference type="ARBA" id="ARBA00022679"/>
    </source>
</evidence>
<keyword evidence="1" id="KW-0328">Glycosyltransferase</keyword>
<dbReference type="PANTHER" id="PTHR45947:SF3">
    <property type="entry name" value="SULFOQUINOVOSYL TRANSFERASE SQD2"/>
    <property type="match status" value="1"/>
</dbReference>
<name>A0ABP6ZWJ3_9ACTN</name>
<sequence length="415" mass="44289">MVGSGAELGLLRQSLSPAEVRPLVPSFASSVSELPVPGPSDRPLRVAIVAESFLPTGNGVTNSVCRVLEHLRAHGHEAVVICPGPAPQAFAGFPVVSVPSFSYRQFPVGIPSSRVLRTLSAFRPDIVHLASPFVLGAVGVTAAGQLGVPTVAVFQTDVPAFAGRHRLGALASTAWRWVRRIHTQADLTLAPSSSAMDELRAHAVPRLALWQRGVDSDRFRPGRRETPAVRELRQRLAPNGEVLVGYVGRLATEKRVQRLAALNGMENVRLVIAGDGPHRKTLERSLPGATFLGWQDGEDLADTFAALDVFVHTGTSETFGQTLQEAMASGVPVVAPAAGGPLDLVTPGTNGLLYAPEDDADLRNCVRALATDPEQRRWMGAAGRVGVQLNTWDLLGDELIEHYRSVLRVRAVAAS</sequence>
<dbReference type="Pfam" id="PF13439">
    <property type="entry name" value="Glyco_transf_4"/>
    <property type="match status" value="1"/>
</dbReference>
<dbReference type="SUPFAM" id="SSF53756">
    <property type="entry name" value="UDP-Glycosyltransferase/glycogen phosphorylase"/>
    <property type="match status" value="1"/>
</dbReference>
<dbReference type="EMBL" id="BAAAZO010000006">
    <property type="protein sequence ID" value="GAA3617189.1"/>
    <property type="molecule type" value="Genomic_DNA"/>
</dbReference>
<accession>A0ABP6ZWJ3</accession>
<evidence type="ECO:0000313" key="6">
    <source>
        <dbReference type="Proteomes" id="UP001501074"/>
    </source>
</evidence>
<keyword evidence="6" id="KW-1185">Reference proteome</keyword>